<evidence type="ECO:0000313" key="9">
    <source>
        <dbReference type="EMBL" id="KAF5876151.1"/>
    </source>
</evidence>
<comment type="similarity">
    <text evidence="2">Belongs to the COX17 family.</text>
</comment>
<dbReference type="InterPro" id="IPR007745">
    <property type="entry name" value="Cyt_c_oxidase_Cu-chaperone"/>
</dbReference>
<feature type="binding site" evidence="8">
    <location>
        <position position="63"/>
    </location>
    <ligand>
        <name>Cu cation</name>
        <dbReference type="ChEBI" id="CHEBI:23378"/>
    </ligand>
</feature>
<evidence type="ECO:0000256" key="2">
    <source>
        <dbReference type="ARBA" id="ARBA00009241"/>
    </source>
</evidence>
<organism evidence="9 10">
    <name type="scientific">Botrytis fragariae</name>
    <dbReference type="NCBI Taxonomy" id="1964551"/>
    <lineage>
        <taxon>Eukaryota</taxon>
        <taxon>Fungi</taxon>
        <taxon>Dikarya</taxon>
        <taxon>Ascomycota</taxon>
        <taxon>Pezizomycotina</taxon>
        <taxon>Leotiomycetes</taxon>
        <taxon>Helotiales</taxon>
        <taxon>Sclerotiniaceae</taxon>
        <taxon>Botrytis</taxon>
    </lineage>
</organism>
<dbReference type="RefSeq" id="XP_037195097.1">
    <property type="nucleotide sequence ID" value="XM_037332969.1"/>
</dbReference>
<evidence type="ECO:0000313" key="10">
    <source>
        <dbReference type="Proteomes" id="UP000531561"/>
    </source>
</evidence>
<accession>A0A8H6EL19</accession>
<dbReference type="Pfam" id="PF05051">
    <property type="entry name" value="COX17"/>
    <property type="match status" value="1"/>
</dbReference>
<keyword evidence="7" id="KW-0143">Chaperone</keyword>
<protein>
    <submittedName>
        <fullName evidence="9">Putative cytochrome c oxidase copper</fullName>
    </submittedName>
</protein>
<comment type="caution">
    <text evidence="9">The sequence shown here is derived from an EMBL/GenBank/DDBJ whole genome shotgun (WGS) entry which is preliminary data.</text>
</comment>
<sequence length="108" mass="11669">MSTSAINMRMSLSLLQSSLPHPFRVSKLLILKLATSSTSANMGVDLKPTGEASAKPKFLEKPCCVCKDEKAARDECMLFSTAKDPQVACASMVEKYKSCMAGFGFNLP</sequence>
<comment type="subcellular location">
    <subcellularLocation>
        <location evidence="1">Mitochondrion intermembrane space</location>
    </subcellularLocation>
</comment>
<dbReference type="AlphaFoldDB" id="A0A8H6EL19"/>
<keyword evidence="5" id="KW-0496">Mitochondrion</keyword>
<dbReference type="EMBL" id="JABFCT010000004">
    <property type="protein sequence ID" value="KAF5876151.1"/>
    <property type="molecule type" value="Genomic_DNA"/>
</dbReference>
<name>A0A8H6EL19_9HELO</name>
<evidence type="ECO:0000256" key="1">
    <source>
        <dbReference type="ARBA" id="ARBA00004569"/>
    </source>
</evidence>
<gene>
    <name evidence="9" type="ORF">Bfra_002553</name>
</gene>
<dbReference type="PANTHER" id="PTHR16719:SF0">
    <property type="entry name" value="CYTOCHROME C OXIDASE COPPER CHAPERONE"/>
    <property type="match status" value="1"/>
</dbReference>
<keyword evidence="6" id="KW-1015">Disulfide bond</keyword>
<dbReference type="GO" id="GO:0033617">
    <property type="term" value="P:mitochondrial respiratory chain complex IV assembly"/>
    <property type="evidence" value="ECO:0007669"/>
    <property type="project" value="TreeGrafter"/>
</dbReference>
<evidence type="ECO:0000256" key="3">
    <source>
        <dbReference type="ARBA" id="ARBA00022723"/>
    </source>
</evidence>
<proteinExistence type="inferred from homology"/>
<reference evidence="9 10" key="1">
    <citation type="journal article" date="2020" name="Phytopathology">
        <title>A high-quality genome resource of Botrytis fragariae, a new and rapidly spreading fungal pathogen causing strawberry gray mold in the U.S.A.</title>
        <authorList>
            <person name="Wu Y."/>
            <person name="Saski C.A."/>
            <person name="Schnabel G."/>
            <person name="Xiao S."/>
            <person name="Hu M."/>
        </authorList>
    </citation>
    <scope>NUCLEOTIDE SEQUENCE [LARGE SCALE GENOMIC DNA]</scope>
    <source>
        <strain evidence="9 10">BVB16</strain>
    </source>
</reference>
<dbReference type="PANTHER" id="PTHR16719">
    <property type="entry name" value="CYTOCHROME C OXIDASE COPPER CHAPERONE"/>
    <property type="match status" value="1"/>
</dbReference>
<evidence type="ECO:0000256" key="8">
    <source>
        <dbReference type="PIRSR" id="PIRSR607745-1"/>
    </source>
</evidence>
<dbReference type="InterPro" id="IPR009069">
    <property type="entry name" value="Cys_alpha_HP_mot_SF"/>
</dbReference>
<keyword evidence="3 8" id="KW-0479">Metal-binding</keyword>
<dbReference type="OrthoDB" id="1915887at2759"/>
<dbReference type="Gene3D" id="1.10.287.1130">
    <property type="entry name" value="CytochromE C oxidase copper chaperone"/>
    <property type="match status" value="1"/>
</dbReference>
<feature type="binding site" evidence="8">
    <location>
        <position position="64"/>
    </location>
    <ligand>
        <name>Cu cation</name>
        <dbReference type="ChEBI" id="CHEBI:23378"/>
    </ligand>
</feature>
<evidence type="ECO:0000256" key="7">
    <source>
        <dbReference type="ARBA" id="ARBA00023186"/>
    </source>
</evidence>
<dbReference type="GO" id="GO:0016531">
    <property type="term" value="F:copper chaperone activity"/>
    <property type="evidence" value="ECO:0007669"/>
    <property type="project" value="InterPro"/>
</dbReference>
<dbReference type="GeneID" id="59256661"/>
<keyword evidence="4 8" id="KW-0186">Copper</keyword>
<evidence type="ECO:0000256" key="4">
    <source>
        <dbReference type="ARBA" id="ARBA00023008"/>
    </source>
</evidence>
<dbReference type="GO" id="GO:0005758">
    <property type="term" value="C:mitochondrial intermembrane space"/>
    <property type="evidence" value="ECO:0007669"/>
    <property type="project" value="UniProtKB-SubCell"/>
</dbReference>
<dbReference type="SUPFAM" id="SSF47072">
    <property type="entry name" value="Cysteine alpha-hairpin motif"/>
    <property type="match status" value="1"/>
</dbReference>
<keyword evidence="10" id="KW-1185">Reference proteome</keyword>
<dbReference type="GO" id="GO:0005507">
    <property type="term" value="F:copper ion binding"/>
    <property type="evidence" value="ECO:0007669"/>
    <property type="project" value="InterPro"/>
</dbReference>
<evidence type="ECO:0000256" key="5">
    <source>
        <dbReference type="ARBA" id="ARBA00023128"/>
    </source>
</evidence>
<dbReference type="Proteomes" id="UP000531561">
    <property type="component" value="Unassembled WGS sequence"/>
</dbReference>
<evidence type="ECO:0000256" key="6">
    <source>
        <dbReference type="ARBA" id="ARBA00023157"/>
    </source>
</evidence>